<dbReference type="InterPro" id="IPR004143">
    <property type="entry name" value="BPL_LPL_catalytic"/>
</dbReference>
<dbReference type="InterPro" id="IPR004408">
    <property type="entry name" value="Biotin_CoA_COase_ligase"/>
</dbReference>
<protein>
    <submittedName>
        <fullName evidence="2">Biotin--[acetyl-CoA-carboxylase] ligase</fullName>
        <ecNumber evidence="2">6.3.4.15</ecNumber>
    </submittedName>
</protein>
<name>A0A4Q1KK03_9FLAO</name>
<dbReference type="Pfam" id="PF03099">
    <property type="entry name" value="BPL_LplA_LipB"/>
    <property type="match status" value="1"/>
</dbReference>
<keyword evidence="3" id="KW-1185">Reference proteome</keyword>
<dbReference type="RefSeq" id="WP_129465113.1">
    <property type="nucleotide sequence ID" value="NZ_JACSXZ010000001.1"/>
</dbReference>
<organism evidence="2 3">
    <name type="scientific">Flavobacterium piscinae</name>
    <dbReference type="NCBI Taxonomy" id="2506424"/>
    <lineage>
        <taxon>Bacteria</taxon>
        <taxon>Pseudomonadati</taxon>
        <taxon>Bacteroidota</taxon>
        <taxon>Flavobacteriia</taxon>
        <taxon>Flavobacteriales</taxon>
        <taxon>Flavobacteriaceae</taxon>
        <taxon>Flavobacterium</taxon>
    </lineage>
</organism>
<comment type="caution">
    <text evidence="2">The sequence shown here is derived from an EMBL/GenBank/DDBJ whole genome shotgun (WGS) entry which is preliminary data.</text>
</comment>
<dbReference type="Proteomes" id="UP000289734">
    <property type="component" value="Unassembled WGS sequence"/>
</dbReference>
<reference evidence="3" key="1">
    <citation type="submission" date="2019-01" db="EMBL/GenBank/DDBJ databases">
        <title>Cytophagaceae bacterium strain CAR-16.</title>
        <authorList>
            <person name="Chen W.-M."/>
        </authorList>
    </citation>
    <scope>NUCLEOTIDE SEQUENCE [LARGE SCALE GENOMIC DNA]</scope>
    <source>
        <strain evidence="3">ICH-30</strain>
    </source>
</reference>
<gene>
    <name evidence="2" type="ORF">EQG68_11910</name>
</gene>
<keyword evidence="1 2" id="KW-0436">Ligase</keyword>
<dbReference type="EC" id="6.3.4.15" evidence="2"/>
<dbReference type="SUPFAM" id="SSF55681">
    <property type="entry name" value="Class II aaRS and biotin synthetases"/>
    <property type="match status" value="1"/>
</dbReference>
<dbReference type="PANTHER" id="PTHR12835">
    <property type="entry name" value="BIOTIN PROTEIN LIGASE"/>
    <property type="match status" value="1"/>
</dbReference>
<evidence type="ECO:0000256" key="1">
    <source>
        <dbReference type="ARBA" id="ARBA00022598"/>
    </source>
</evidence>
<dbReference type="OrthoDB" id="9807064at2"/>
<dbReference type="InterPro" id="IPR045864">
    <property type="entry name" value="aa-tRNA-synth_II/BPL/LPL"/>
</dbReference>
<evidence type="ECO:0000313" key="2">
    <source>
        <dbReference type="EMBL" id="RXR30128.1"/>
    </source>
</evidence>
<dbReference type="PANTHER" id="PTHR12835:SF5">
    <property type="entry name" value="BIOTIN--PROTEIN LIGASE"/>
    <property type="match status" value="1"/>
</dbReference>
<sequence length="242" mass="27297">MHIIKLSAINSTNDFLKELVAQQVVSNFTIVVAESQHSGKGQMGSVWVSEVGKNLTFSILIKDLIVDVKQLYTLNIVISLAIISVLEQYKIPSVRIKWPNDIMSGNHKIGGILIENSFKSDGEVFSIVGIGLNINQMHFENLPNASSLKLKTGQDYHLEEILQELCLSIKQFILKMNFQTESIWNLYHQKLFKIGVPMAFEDKNGMKFMGIIQQVSPQGLLNILLENDTVVQFGLKEVKMLY</sequence>
<dbReference type="GO" id="GO:0004077">
    <property type="term" value="F:biotin--[biotin carboxyl-carrier protein] ligase activity"/>
    <property type="evidence" value="ECO:0007669"/>
    <property type="project" value="UniProtKB-EC"/>
</dbReference>
<dbReference type="NCBIfam" id="TIGR00121">
    <property type="entry name" value="birA_ligase"/>
    <property type="match status" value="1"/>
</dbReference>
<evidence type="ECO:0000313" key="3">
    <source>
        <dbReference type="Proteomes" id="UP000289734"/>
    </source>
</evidence>
<dbReference type="PROSITE" id="PS51733">
    <property type="entry name" value="BPL_LPL_CATALYTIC"/>
    <property type="match status" value="1"/>
</dbReference>
<dbReference type="Gene3D" id="3.30.930.10">
    <property type="entry name" value="Bira Bifunctional Protein, Domain 2"/>
    <property type="match status" value="1"/>
</dbReference>
<dbReference type="AlphaFoldDB" id="A0A4Q1KK03"/>
<accession>A0A4Q1KK03</accession>
<dbReference type="CDD" id="cd16442">
    <property type="entry name" value="BPL"/>
    <property type="match status" value="1"/>
</dbReference>
<dbReference type="GO" id="GO:0005737">
    <property type="term" value="C:cytoplasm"/>
    <property type="evidence" value="ECO:0007669"/>
    <property type="project" value="TreeGrafter"/>
</dbReference>
<dbReference type="EMBL" id="SBKQ01000012">
    <property type="protein sequence ID" value="RXR30128.1"/>
    <property type="molecule type" value="Genomic_DNA"/>
</dbReference>
<proteinExistence type="predicted"/>